<organism evidence="4 5">
    <name type="scientific">Dorcoceras hygrometricum</name>
    <dbReference type="NCBI Taxonomy" id="472368"/>
    <lineage>
        <taxon>Eukaryota</taxon>
        <taxon>Viridiplantae</taxon>
        <taxon>Streptophyta</taxon>
        <taxon>Embryophyta</taxon>
        <taxon>Tracheophyta</taxon>
        <taxon>Spermatophyta</taxon>
        <taxon>Magnoliopsida</taxon>
        <taxon>eudicotyledons</taxon>
        <taxon>Gunneridae</taxon>
        <taxon>Pentapetalae</taxon>
        <taxon>asterids</taxon>
        <taxon>lamiids</taxon>
        <taxon>Lamiales</taxon>
        <taxon>Gesneriaceae</taxon>
        <taxon>Didymocarpoideae</taxon>
        <taxon>Trichosporeae</taxon>
        <taxon>Loxocarpinae</taxon>
        <taxon>Dorcoceras</taxon>
    </lineage>
</organism>
<dbReference type="Proteomes" id="UP000250235">
    <property type="component" value="Unassembled WGS sequence"/>
</dbReference>
<feature type="compositionally biased region" description="Basic and acidic residues" evidence="1">
    <location>
        <begin position="343"/>
        <end position="352"/>
    </location>
</feature>
<dbReference type="PANTHER" id="PTHR21726">
    <property type="entry name" value="PHOSPHATIDYLINOSITOL N-ACETYLGLUCOSAMINYLTRANSFERASE SUBUNIT P DOWN SYNDROME CRITICAL REGION PROTEIN 5 -RELATED"/>
    <property type="match status" value="1"/>
</dbReference>
<evidence type="ECO:0008006" key="6">
    <source>
        <dbReference type="Google" id="ProtNLM"/>
    </source>
</evidence>
<dbReference type="EMBL" id="KV016695">
    <property type="protein sequence ID" value="KZV19481.1"/>
    <property type="molecule type" value="Genomic_DNA"/>
</dbReference>
<dbReference type="OrthoDB" id="765769at2759"/>
<keyword evidence="5" id="KW-1185">Reference proteome</keyword>
<dbReference type="InterPro" id="IPR025486">
    <property type="entry name" value="DUF4378"/>
</dbReference>
<feature type="domain" description="DUF4378" evidence="2">
    <location>
        <begin position="751"/>
        <end position="903"/>
    </location>
</feature>
<reference evidence="4 5" key="1">
    <citation type="journal article" date="2015" name="Proc. Natl. Acad. Sci. U.S.A.">
        <title>The resurrection genome of Boea hygrometrica: A blueprint for survival of dehydration.</title>
        <authorList>
            <person name="Xiao L."/>
            <person name="Yang G."/>
            <person name="Zhang L."/>
            <person name="Yang X."/>
            <person name="Zhao S."/>
            <person name="Ji Z."/>
            <person name="Zhou Q."/>
            <person name="Hu M."/>
            <person name="Wang Y."/>
            <person name="Chen M."/>
            <person name="Xu Y."/>
            <person name="Jin H."/>
            <person name="Xiao X."/>
            <person name="Hu G."/>
            <person name="Bao F."/>
            <person name="Hu Y."/>
            <person name="Wan P."/>
            <person name="Li L."/>
            <person name="Deng X."/>
            <person name="Kuang T."/>
            <person name="Xiang C."/>
            <person name="Zhu J.K."/>
            <person name="Oliver M.J."/>
            <person name="He Y."/>
        </authorList>
    </citation>
    <scope>NUCLEOTIDE SEQUENCE [LARGE SCALE GENOMIC DNA]</scope>
    <source>
        <strain evidence="5">cv. XS01</strain>
    </source>
</reference>
<evidence type="ECO:0000259" key="3">
    <source>
        <dbReference type="Pfam" id="PF14383"/>
    </source>
</evidence>
<feature type="region of interest" description="Disordered" evidence="1">
    <location>
        <begin position="335"/>
        <end position="392"/>
    </location>
</feature>
<dbReference type="PANTHER" id="PTHR21726:SF57">
    <property type="entry name" value="SERINE-RICH ADHESIN FOR PLATELETS-LIKE PROTEIN"/>
    <property type="match status" value="1"/>
</dbReference>
<evidence type="ECO:0000256" key="1">
    <source>
        <dbReference type="SAM" id="MobiDB-lite"/>
    </source>
</evidence>
<sequence length="910" mass="101394">MEVEKRGIKGGFFQLLDWNSKSRKKLFSSKPEVPDAGCSYPINENFRGSGIARPHPVLYLNMHLCLNANLYLTRVHSDDHYASSVSCDLEHGKKAPGVVARLMGLDSFPSTNFSDPCCTPNVESRTFRDSSYLRAVPTISQSEHDIVVFESVRNKLDGLIQNPLDLRMQKVHSRPVERFQSEVMPPKSAKPISITHHRLLSPIKSPGFIPPKNAAYIIEAATKIIEQSPRPGIKDKPPSLVSSSAPIRIRDLKIKMDAAQRSYMSSELSHKNKEQNFVKNKKKKLSAEVLGRSKESFLYEGSEESKRVGSQRLRSKEKSVSITVQAKANIQIRDRLTPVCNKSPEKQEEVRNTKPRILSGNTPIRQQKAEKKSSSRRPSEVLKPNHQKQNFVFVKGREDFEPSSQDLKNRKESNTSADYIDGRRVVKTVNKIVVNGVVTSTKPNSVVADPVKPISSSKAKSSKTKRLIQGNTQFDGSVPPKPSALKDEKSGKCNISSESNSKWETMDKRSLDIVSFTFTSPIKKSGSGSNLCDPTSEVTWSVPAGSLEHKSDLRNCDASNSGFNGISGDALSVLLEQKLEELTSRVELSQQNQSDISSPVNVGPPVNLVNSLPTDEDVFRGEQETKNPSGFSVNKNKGLLGMDKEGGYRKTQSQIHVNLLMSGSFASPPSFSGSSCYSFDVGRNLIKEGKLQCSSRESYEGTSWSLTGKSHLSECDVEMSDTASSLSVGTLCETVASISYATELKDTPFWELHYIRAILDSPDSMLEDFGLEQAHTMIPPTVFYQLEDQLTGSNKPTEDHSVLERKLLFDRLNEYLETNSKIVLAGSCKTWAKHTALVCRKQWLAEELFKEISRWRTADEVMVDELVDKDMSSNNGKWIDFEIEACEEGKEMEERILSSLVDELIDDFLS</sequence>
<feature type="region of interest" description="Disordered" evidence="1">
    <location>
        <begin position="443"/>
        <end position="501"/>
    </location>
</feature>
<dbReference type="Pfam" id="PF14383">
    <property type="entry name" value="VARLMGL"/>
    <property type="match status" value="1"/>
</dbReference>
<evidence type="ECO:0000313" key="4">
    <source>
        <dbReference type="EMBL" id="KZV19481.1"/>
    </source>
</evidence>
<accession>A0A2Z7AJX4</accession>
<name>A0A2Z7AJX4_9LAMI</name>
<protein>
    <recommendedName>
        <fullName evidence="6">DUF4378 domain-containing protein</fullName>
    </recommendedName>
</protein>
<feature type="region of interest" description="Disordered" evidence="1">
    <location>
        <begin position="300"/>
        <end position="320"/>
    </location>
</feature>
<gene>
    <name evidence="4" type="ORF">F511_31851</name>
</gene>
<dbReference type="AlphaFoldDB" id="A0A2Z7AJX4"/>
<feature type="domain" description="DUF3741" evidence="3">
    <location>
        <begin position="83"/>
        <end position="114"/>
    </location>
</feature>
<dbReference type="InterPro" id="IPR032795">
    <property type="entry name" value="DUF3741-assoc"/>
</dbReference>
<evidence type="ECO:0000313" key="5">
    <source>
        <dbReference type="Proteomes" id="UP000250235"/>
    </source>
</evidence>
<proteinExistence type="predicted"/>
<feature type="compositionally biased region" description="Basic and acidic residues" evidence="1">
    <location>
        <begin position="367"/>
        <end position="380"/>
    </location>
</feature>
<evidence type="ECO:0000259" key="2">
    <source>
        <dbReference type="Pfam" id="PF14309"/>
    </source>
</evidence>
<dbReference type="Pfam" id="PF14309">
    <property type="entry name" value="DUF4378"/>
    <property type="match status" value="1"/>
</dbReference>